<dbReference type="NCBIfam" id="NF035938">
    <property type="entry name" value="EboA_domain"/>
    <property type="match status" value="1"/>
</dbReference>
<keyword evidence="3" id="KW-1185">Reference proteome</keyword>
<organism evidence="2 3">
    <name type="scientific">Actinomadura alba</name>
    <dbReference type="NCBI Taxonomy" id="406431"/>
    <lineage>
        <taxon>Bacteria</taxon>
        <taxon>Bacillati</taxon>
        <taxon>Actinomycetota</taxon>
        <taxon>Actinomycetes</taxon>
        <taxon>Streptosporangiales</taxon>
        <taxon>Thermomonosporaceae</taxon>
        <taxon>Actinomadura</taxon>
    </lineage>
</organism>
<gene>
    <name evidence="2" type="ORF">HKK74_30665</name>
</gene>
<sequence length="239" mass="25194">MTHDEMTHDQTVARDGAREALLSALEPHLSPGAAGWLSEARERIAAAPEAAATALPAVGRRCGRGPLRAEGTGWDGWSVDDAARVVLLLELPCTGDALAARLTDLYRYGDAAERRGVLRALAVLDAELGDGALPLVHDALRTNDTRLVAAALGPYGGARLADHAWRQAVLKCVFVGVPLAVVDGLARRADAELARMMADYARERTAAGRDVPPDVAGFLDPPTAGTRSPESPESPDQKV</sequence>
<dbReference type="InterPro" id="IPR047715">
    <property type="entry name" value="EboA_dom"/>
</dbReference>
<comment type="caution">
    <text evidence="2">The sequence shown here is derived from an EMBL/GenBank/DDBJ whole genome shotgun (WGS) entry which is preliminary data.</text>
</comment>
<feature type="region of interest" description="Disordered" evidence="1">
    <location>
        <begin position="205"/>
        <end position="239"/>
    </location>
</feature>
<evidence type="ECO:0000256" key="1">
    <source>
        <dbReference type="SAM" id="MobiDB-lite"/>
    </source>
</evidence>
<dbReference type="Proteomes" id="UP000805614">
    <property type="component" value="Unassembled WGS sequence"/>
</dbReference>
<proteinExistence type="predicted"/>
<evidence type="ECO:0000313" key="2">
    <source>
        <dbReference type="EMBL" id="MBC6469825.1"/>
    </source>
</evidence>
<protein>
    <submittedName>
        <fullName evidence="2">EboA domain-containing protein</fullName>
    </submittedName>
</protein>
<accession>A0ABR7LZC7</accession>
<dbReference type="EMBL" id="JABVEC010000032">
    <property type="protein sequence ID" value="MBC6469825.1"/>
    <property type="molecule type" value="Genomic_DNA"/>
</dbReference>
<reference evidence="2 3" key="1">
    <citation type="submission" date="2020-06" db="EMBL/GenBank/DDBJ databases">
        <title>Actinomadura xiongansis sp. nov., isolated from soil of Baiyangdian.</title>
        <authorList>
            <person name="Zhang X."/>
        </authorList>
    </citation>
    <scope>NUCLEOTIDE SEQUENCE [LARGE SCALE GENOMIC DNA]</scope>
    <source>
        <strain evidence="2 3">HBUM206468</strain>
    </source>
</reference>
<evidence type="ECO:0000313" key="3">
    <source>
        <dbReference type="Proteomes" id="UP000805614"/>
    </source>
</evidence>
<name>A0ABR7LZC7_9ACTN</name>